<dbReference type="Gene3D" id="3.30.559.70">
    <property type="entry name" value="Choline/Carnitine o-acyltransferase, domain 2"/>
    <property type="match status" value="1"/>
</dbReference>
<accession>A7TT97</accession>
<dbReference type="Pfam" id="PF00755">
    <property type="entry name" value="Carn_acyltransf"/>
    <property type="match status" value="1"/>
</dbReference>
<evidence type="ECO:0000256" key="3">
    <source>
        <dbReference type="ARBA" id="ARBA00005232"/>
    </source>
</evidence>
<feature type="active site" description="Proton acceptor" evidence="18">
    <location>
        <position position="395"/>
    </location>
</feature>
<dbReference type="InterPro" id="IPR000542">
    <property type="entry name" value="Carn_acyl_trans"/>
</dbReference>
<evidence type="ECO:0000313" key="22">
    <source>
        <dbReference type="Proteomes" id="UP000000267"/>
    </source>
</evidence>
<dbReference type="PhylomeDB" id="A7TT97"/>
<dbReference type="HOGENOM" id="CLU_013513_5_1_1"/>
<evidence type="ECO:0000256" key="19">
    <source>
        <dbReference type="RuleBase" id="RU003801"/>
    </source>
</evidence>
<keyword evidence="22" id="KW-1185">Reference proteome</keyword>
<dbReference type="InterPro" id="IPR023213">
    <property type="entry name" value="CAT-like_dom_sf"/>
</dbReference>
<evidence type="ECO:0000256" key="6">
    <source>
        <dbReference type="ARBA" id="ARBA00022792"/>
    </source>
</evidence>
<keyword evidence="5 19" id="KW-0808">Transferase</keyword>
<dbReference type="EC" id="2.3.1.7" evidence="16"/>
<sequence>MIKSQASYSIVKTSLQPGLIQKRLLMSNRILKQKNSSKQNSFEFDSGNNEFYIAEHENAYYQGNQYSSNFKGLTFQNQSKLPDLPIPELNQTIETYLKSIKPYCYNNPNLYNEQVLKCNDLKNNLGPILQQRLIQYQKNENNLNKNHCLNRNWLQKFWDNEVYLEYNDPVVPYVSYFFSHKDLPVSHSKIGNDYLMKSTAIISIIVKFIEALKIEAIPPEVIKGTPFCMNSFNLMFNNSRAPDLENNTDTNIFYSIYENNFIVVAYKNNFYKVLTHDQETLKPYSPNQIYKQLYNIITSKRAPLNTNGIGILTTLPRDQWRETYSKLIQNPESKEALETIHKASFMLCLDADTTTITLEEKARNSWYGDGTNRFFDKPLQFFVTANGSSGFLGEHSKMDGTPNLFLNNYMCQEMLKLNPNEFVAEVLNNETSVEVAKPEKLEFLITPEINQTIKTATTVFTNLMKEHDVKVWHYNKYGKNLIKKHKMSPDAFIHQIIQLAVFKYFGKQLPTYEAASTRKFFKGRTETGRSVSMESFDFVRKWQDDKVSLEEKVEYLRRSAKAHATYLGMASNGQAIDRHFYGLKNMVNKETDEVPELFKDPLFNYSSTWLISTSQLSSEHFDGYGWSQVNDNGFGLAYMINKDWLHINICTKPAKSGFDVNKMHHYLNQAADEIMEVLEATSAPQESLSAKL</sequence>
<evidence type="ECO:0000259" key="20">
    <source>
        <dbReference type="Pfam" id="PF00755"/>
    </source>
</evidence>
<name>A7TT97_VANPO</name>
<gene>
    <name evidence="21" type="ORF">Kpol_286p3</name>
</gene>
<dbReference type="PROSITE" id="PS00439">
    <property type="entry name" value="ACYLTRANSF_C_1"/>
    <property type="match status" value="1"/>
</dbReference>
<keyword evidence="9" id="KW-0443">Lipid metabolism</keyword>
<dbReference type="STRING" id="436907.A7TT97"/>
<keyword evidence="4" id="KW-0813">Transport</keyword>
<evidence type="ECO:0000256" key="9">
    <source>
        <dbReference type="ARBA" id="ARBA00023098"/>
    </source>
</evidence>
<dbReference type="PANTHER" id="PTHR22589:SF103">
    <property type="entry name" value="CARNITINE O-ACETYL-TRANSFERASE, ISOFORM A-RELATED"/>
    <property type="match status" value="1"/>
</dbReference>
<dbReference type="AlphaFoldDB" id="A7TT97"/>
<evidence type="ECO:0000256" key="4">
    <source>
        <dbReference type="ARBA" id="ARBA00022448"/>
    </source>
</evidence>
<evidence type="ECO:0000256" key="14">
    <source>
        <dbReference type="ARBA" id="ARBA00052702"/>
    </source>
</evidence>
<evidence type="ECO:0000256" key="2">
    <source>
        <dbReference type="ARBA" id="ARBA00004443"/>
    </source>
</evidence>
<evidence type="ECO:0000256" key="17">
    <source>
        <dbReference type="ARBA" id="ARBA00073438"/>
    </source>
</evidence>
<dbReference type="FunCoup" id="A7TT97">
    <property type="interactions" value="228"/>
</dbReference>
<evidence type="ECO:0000256" key="11">
    <source>
        <dbReference type="ARBA" id="ARBA00023136"/>
    </source>
</evidence>
<keyword evidence="12" id="KW-0576">Peroxisome</keyword>
<evidence type="ECO:0000256" key="13">
    <source>
        <dbReference type="ARBA" id="ARBA00023315"/>
    </source>
</evidence>
<evidence type="ECO:0000256" key="1">
    <source>
        <dbReference type="ARBA" id="ARBA00004275"/>
    </source>
</evidence>
<evidence type="ECO:0000256" key="12">
    <source>
        <dbReference type="ARBA" id="ARBA00023140"/>
    </source>
</evidence>
<keyword evidence="11" id="KW-0472">Membrane</keyword>
<dbReference type="GO" id="GO:0005743">
    <property type="term" value="C:mitochondrial inner membrane"/>
    <property type="evidence" value="ECO:0007669"/>
    <property type="project" value="UniProtKB-SubCell"/>
</dbReference>
<dbReference type="eggNOG" id="KOG3717">
    <property type="taxonomic scope" value="Eukaryota"/>
</dbReference>
<evidence type="ECO:0000256" key="7">
    <source>
        <dbReference type="ARBA" id="ARBA00022832"/>
    </source>
</evidence>
<dbReference type="GeneID" id="5542513"/>
<keyword evidence="8" id="KW-0809">Transit peptide</keyword>
<dbReference type="GO" id="GO:0005777">
    <property type="term" value="C:peroxisome"/>
    <property type="evidence" value="ECO:0007669"/>
    <property type="project" value="UniProtKB-SubCell"/>
</dbReference>
<dbReference type="RefSeq" id="XP_001642368.1">
    <property type="nucleotide sequence ID" value="XM_001642318.1"/>
</dbReference>
<evidence type="ECO:0000256" key="18">
    <source>
        <dbReference type="PIRSR" id="PIRSR600542-1"/>
    </source>
</evidence>
<keyword evidence="6" id="KW-0999">Mitochondrion inner membrane</keyword>
<comment type="catalytic activity">
    <reaction evidence="14">
        <text>(R)-carnitine + acetyl-CoA = O-acetyl-(R)-carnitine + CoA</text>
        <dbReference type="Rhea" id="RHEA:21136"/>
        <dbReference type="ChEBI" id="CHEBI:16347"/>
        <dbReference type="ChEBI" id="CHEBI:57287"/>
        <dbReference type="ChEBI" id="CHEBI:57288"/>
        <dbReference type="ChEBI" id="CHEBI:57589"/>
        <dbReference type="EC" id="2.3.1.7"/>
    </reaction>
</comment>
<evidence type="ECO:0000256" key="10">
    <source>
        <dbReference type="ARBA" id="ARBA00023128"/>
    </source>
</evidence>
<comment type="subcellular location">
    <subcellularLocation>
        <location evidence="2">Mitochondrion inner membrane</location>
        <topology evidence="2">Peripheral membrane protein</topology>
        <orientation evidence="2">Matrix side</orientation>
    </subcellularLocation>
    <subcellularLocation>
        <location evidence="1">Peroxisome</location>
    </subcellularLocation>
</comment>
<evidence type="ECO:0000256" key="15">
    <source>
        <dbReference type="ARBA" id="ARBA00053195"/>
    </source>
</evidence>
<reference evidence="21 22" key="1">
    <citation type="journal article" date="2007" name="Proc. Natl. Acad. Sci. U.S.A.">
        <title>Independent sorting-out of thousands of duplicated gene pairs in two yeast species descended from a whole-genome duplication.</title>
        <authorList>
            <person name="Scannell D.R."/>
            <person name="Frank A.C."/>
            <person name="Conant G.C."/>
            <person name="Byrne K.P."/>
            <person name="Woolfit M."/>
            <person name="Wolfe K.H."/>
        </authorList>
    </citation>
    <scope>NUCLEOTIDE SEQUENCE [LARGE SCALE GENOMIC DNA]</scope>
    <source>
        <strain evidence="22">ATCC 22028 / DSM 70294 / BCRC 21397 / CBS 2163 / NBRC 10782 / NRRL Y-8283 / UCD 57-17</strain>
    </source>
</reference>
<dbReference type="KEGG" id="vpo:Kpol_286p3"/>
<keyword evidence="10" id="KW-0496">Mitochondrion</keyword>
<dbReference type="Proteomes" id="UP000000267">
    <property type="component" value="Unassembled WGS sequence"/>
</dbReference>
<dbReference type="OrthoDB" id="240216at2759"/>
<dbReference type="SUPFAM" id="SSF52777">
    <property type="entry name" value="CoA-dependent acyltransferases"/>
    <property type="match status" value="2"/>
</dbReference>
<organism evidence="22">
    <name type="scientific">Vanderwaltozyma polyspora (strain ATCC 22028 / DSM 70294 / BCRC 21397 / CBS 2163 / NBRC 10782 / NRRL Y-8283 / UCD 57-17)</name>
    <name type="common">Kluyveromyces polysporus</name>
    <dbReference type="NCBI Taxonomy" id="436907"/>
    <lineage>
        <taxon>Eukaryota</taxon>
        <taxon>Fungi</taxon>
        <taxon>Dikarya</taxon>
        <taxon>Ascomycota</taxon>
        <taxon>Saccharomycotina</taxon>
        <taxon>Saccharomycetes</taxon>
        <taxon>Saccharomycetales</taxon>
        <taxon>Saccharomycetaceae</taxon>
        <taxon>Vanderwaltozyma</taxon>
    </lineage>
</organism>
<dbReference type="FunFam" id="3.30.559.70:FF:000007">
    <property type="entry name" value="Carnitine O-acetyltransferase, mitochondrial"/>
    <property type="match status" value="1"/>
</dbReference>
<evidence type="ECO:0000256" key="8">
    <source>
        <dbReference type="ARBA" id="ARBA00022946"/>
    </source>
</evidence>
<keyword evidence="7" id="KW-0276">Fatty acid metabolism</keyword>
<dbReference type="Gene3D" id="3.30.559.10">
    <property type="entry name" value="Chloramphenicol acetyltransferase-like domain"/>
    <property type="match status" value="1"/>
</dbReference>
<evidence type="ECO:0000256" key="5">
    <source>
        <dbReference type="ARBA" id="ARBA00022679"/>
    </source>
</evidence>
<dbReference type="InParanoid" id="A7TT97"/>
<dbReference type="GO" id="GO:0006631">
    <property type="term" value="P:fatty acid metabolic process"/>
    <property type="evidence" value="ECO:0007669"/>
    <property type="project" value="UniProtKB-KW"/>
</dbReference>
<dbReference type="GO" id="GO:0004092">
    <property type="term" value="F:carnitine O-acetyltransferase activity"/>
    <property type="evidence" value="ECO:0007669"/>
    <property type="project" value="UniProtKB-EC"/>
</dbReference>
<dbReference type="EMBL" id="DS480552">
    <property type="protein sequence ID" value="EDO14510.1"/>
    <property type="molecule type" value="Genomic_DNA"/>
</dbReference>
<comment type="similarity">
    <text evidence="3 19">Belongs to the carnitine/choline acetyltransferase family.</text>
</comment>
<dbReference type="PROSITE" id="PS00440">
    <property type="entry name" value="ACYLTRANSF_C_2"/>
    <property type="match status" value="1"/>
</dbReference>
<evidence type="ECO:0000256" key="16">
    <source>
        <dbReference type="ARBA" id="ARBA00066910"/>
    </source>
</evidence>
<dbReference type="GO" id="GO:0009437">
    <property type="term" value="P:carnitine metabolic process"/>
    <property type="evidence" value="ECO:0007669"/>
    <property type="project" value="EnsemblFungi"/>
</dbReference>
<proteinExistence type="inferred from homology"/>
<dbReference type="InterPro" id="IPR039551">
    <property type="entry name" value="Cho/carn_acyl_trans"/>
</dbReference>
<feature type="domain" description="Choline/carnitine acyltransferase" evidence="20">
    <location>
        <begin position="84"/>
        <end position="669"/>
    </location>
</feature>
<protein>
    <recommendedName>
        <fullName evidence="17">Carnitine O-acetyltransferase, mitochondrial</fullName>
        <ecNumber evidence="16">2.3.1.7</ecNumber>
    </recommendedName>
</protein>
<comment type="function">
    <text evidence="15">Carnitine acetylase is specific for short chain fatty acids. Carnitine acetylase seems to affect the flux through the pyruvate dehydrogenase complex. It may be involved as well in the transport of acetyl-CoA into mitochondria.</text>
</comment>
<dbReference type="PANTHER" id="PTHR22589">
    <property type="entry name" value="CARNITINE O-ACYLTRANSFERASE"/>
    <property type="match status" value="1"/>
</dbReference>
<dbReference type="InterPro" id="IPR042231">
    <property type="entry name" value="Cho/carn_acyl_trans_2"/>
</dbReference>
<evidence type="ECO:0000313" key="21">
    <source>
        <dbReference type="EMBL" id="EDO14510.1"/>
    </source>
</evidence>
<dbReference type="OMA" id="KMDGTPT"/>
<keyword evidence="13 19" id="KW-0012">Acyltransferase</keyword>